<gene>
    <name evidence="1" type="ORF">HXX76_015185</name>
</gene>
<dbReference type="AlphaFoldDB" id="A0A835SAE7"/>
<evidence type="ECO:0000313" key="2">
    <source>
        <dbReference type="Proteomes" id="UP000650467"/>
    </source>
</evidence>
<comment type="caution">
    <text evidence="1">The sequence shown here is derived from an EMBL/GenBank/DDBJ whole genome shotgun (WGS) entry which is preliminary data.</text>
</comment>
<organism evidence="1 2">
    <name type="scientific">Chlamydomonas incerta</name>
    <dbReference type="NCBI Taxonomy" id="51695"/>
    <lineage>
        <taxon>Eukaryota</taxon>
        <taxon>Viridiplantae</taxon>
        <taxon>Chlorophyta</taxon>
        <taxon>core chlorophytes</taxon>
        <taxon>Chlorophyceae</taxon>
        <taxon>CS clade</taxon>
        <taxon>Chlamydomonadales</taxon>
        <taxon>Chlamydomonadaceae</taxon>
        <taxon>Chlamydomonas</taxon>
    </lineage>
</organism>
<evidence type="ECO:0000313" key="1">
    <source>
        <dbReference type="EMBL" id="KAG2423668.1"/>
    </source>
</evidence>
<protein>
    <submittedName>
        <fullName evidence="1">Uncharacterized protein</fullName>
    </submittedName>
</protein>
<keyword evidence="2" id="KW-1185">Reference proteome</keyword>
<dbReference type="EMBL" id="JAEHOC010000076">
    <property type="protein sequence ID" value="KAG2423668.1"/>
    <property type="molecule type" value="Genomic_DNA"/>
</dbReference>
<dbReference type="Proteomes" id="UP000650467">
    <property type="component" value="Unassembled WGS sequence"/>
</dbReference>
<dbReference type="OrthoDB" id="559858at2759"/>
<proteinExistence type="predicted"/>
<sequence length="124" mass="13687">MAAQCYFRGFLPPLTNSDTQVFKVTATQTLPVKWSVSGDYGMLLADNTPYLTGVDCGTWQPLADQSGVPAPTDMSSLLQYDSSSTTYHLNYQLKTKVFGGRCYTLTFIFKICPTVKHVISLSVK</sequence>
<name>A0A835SAE7_CHLIN</name>
<dbReference type="NCBIfam" id="NF038114">
    <property type="entry name" value="rightmost"/>
    <property type="match status" value="1"/>
</dbReference>
<accession>A0A835SAE7</accession>
<reference evidence="1" key="1">
    <citation type="journal article" date="2020" name="bioRxiv">
        <title>Comparative genomics of Chlamydomonas.</title>
        <authorList>
            <person name="Craig R.J."/>
            <person name="Hasan A.R."/>
            <person name="Ness R.W."/>
            <person name="Keightley P.D."/>
        </authorList>
    </citation>
    <scope>NUCLEOTIDE SEQUENCE</scope>
    <source>
        <strain evidence="1">SAG 7.73</strain>
    </source>
</reference>